<keyword evidence="2" id="KW-0813">Transport</keyword>
<dbReference type="PANTHER" id="PTHR30061:SF50">
    <property type="entry name" value="MALTOSE_MALTODEXTRIN-BINDING PERIPLASMIC PROTEIN"/>
    <property type="match status" value="1"/>
</dbReference>
<dbReference type="HOGENOM" id="CLU_056331_0_0_9"/>
<protein>
    <recommendedName>
        <fullName evidence="6">ABC transporter substrate-binding protein</fullName>
    </recommendedName>
</protein>
<gene>
    <name evidence="4" type="ordered locus">CKR_2951</name>
</gene>
<dbReference type="InterPro" id="IPR006059">
    <property type="entry name" value="SBP"/>
</dbReference>
<evidence type="ECO:0000256" key="3">
    <source>
        <dbReference type="ARBA" id="ARBA00022729"/>
    </source>
</evidence>
<dbReference type="Pfam" id="PF13416">
    <property type="entry name" value="SBP_bac_8"/>
    <property type="match status" value="1"/>
</dbReference>
<name>B9E677_CLOK1</name>
<proteinExistence type="inferred from homology"/>
<accession>B9E677</accession>
<dbReference type="GO" id="GO:0015768">
    <property type="term" value="P:maltose transport"/>
    <property type="evidence" value="ECO:0007669"/>
    <property type="project" value="TreeGrafter"/>
</dbReference>
<keyword evidence="3" id="KW-0732">Signal</keyword>
<evidence type="ECO:0000313" key="4">
    <source>
        <dbReference type="EMBL" id="BAH08002.1"/>
    </source>
</evidence>
<dbReference type="EMBL" id="AP009049">
    <property type="protein sequence ID" value="BAH08002.1"/>
    <property type="molecule type" value="Genomic_DNA"/>
</dbReference>
<evidence type="ECO:0000313" key="5">
    <source>
        <dbReference type="Proteomes" id="UP000007969"/>
    </source>
</evidence>
<evidence type="ECO:0000256" key="1">
    <source>
        <dbReference type="ARBA" id="ARBA00008520"/>
    </source>
</evidence>
<dbReference type="PANTHER" id="PTHR30061">
    <property type="entry name" value="MALTOSE-BINDING PERIPLASMIC PROTEIN"/>
    <property type="match status" value="1"/>
</dbReference>
<evidence type="ECO:0000256" key="2">
    <source>
        <dbReference type="ARBA" id="ARBA00022448"/>
    </source>
</evidence>
<dbReference type="GO" id="GO:1901982">
    <property type="term" value="F:maltose binding"/>
    <property type="evidence" value="ECO:0007669"/>
    <property type="project" value="TreeGrafter"/>
</dbReference>
<evidence type="ECO:0008006" key="6">
    <source>
        <dbReference type="Google" id="ProtNLM"/>
    </source>
</evidence>
<sequence length="424" mass="48672">MFNLICILLKSEMREDMVYKSKSIAILLIIICAFNLYACGRKEESLKNKQINLYIGVKDKESLNIIKFLTDEYKKENPKVQLNINNAIGSKIEEDINESKDIDVVFTSRNDMLKLVRKSLLADMRDLYEENNLSGRYYTVAKSYGRFNDRYYGISMIPYTIEIIFNKEALNKLNLKVPSTISEVEGILKVLNSSSQRVPVVLNEGMDINNIIFSIILNNMIPMRKLENIYDSSASEYKQLNQVQKSFDILENLVKGGYVNKDTFEIGNESTIEKINRNNIPMLITSSYYANKFDNSNIECLKSYDLEGKNRLKVPVMSDAIISIPMNSENRDITDEFVKYIFSDDVQKKLSKKGFVTANKNANTSKEGIKKTVIGHLQNSTEDNISFIYNIPENFTNNISSKIDSMLSGKYTDNEWNEVVDESY</sequence>
<dbReference type="GO" id="GO:0042956">
    <property type="term" value="P:maltodextrin transmembrane transport"/>
    <property type="evidence" value="ECO:0007669"/>
    <property type="project" value="TreeGrafter"/>
</dbReference>
<comment type="similarity">
    <text evidence="1">Belongs to the bacterial solute-binding protein 1 family.</text>
</comment>
<reference evidence="5" key="1">
    <citation type="submission" date="2005-09" db="EMBL/GenBank/DDBJ databases">
        <title>Complete genome sequence of Clostridium kluyveri and comparative genomics of Clostridia species.</title>
        <authorList>
            <person name="Inui M."/>
            <person name="Nonaka H."/>
            <person name="Shinoda Y."/>
            <person name="Ikenaga Y."/>
            <person name="Abe M."/>
            <person name="Naito K."/>
            <person name="Vertes A.A."/>
            <person name="Yukawa H."/>
        </authorList>
    </citation>
    <scope>NUCLEOTIDE SEQUENCE [LARGE SCALE GENOMIC DNA]</scope>
    <source>
        <strain evidence="5">NBRC 12016</strain>
    </source>
</reference>
<dbReference type="AlphaFoldDB" id="B9E677"/>
<dbReference type="Proteomes" id="UP000007969">
    <property type="component" value="Chromosome"/>
</dbReference>
<organism evidence="4 5">
    <name type="scientific">Clostridium kluyveri (strain NBRC 12016)</name>
    <dbReference type="NCBI Taxonomy" id="583346"/>
    <lineage>
        <taxon>Bacteria</taxon>
        <taxon>Bacillati</taxon>
        <taxon>Bacillota</taxon>
        <taxon>Clostridia</taxon>
        <taxon>Eubacteriales</taxon>
        <taxon>Clostridiaceae</taxon>
        <taxon>Clostridium</taxon>
    </lineage>
</organism>
<dbReference type="KEGG" id="ckr:CKR_2951"/>
<dbReference type="SUPFAM" id="SSF53850">
    <property type="entry name" value="Periplasmic binding protein-like II"/>
    <property type="match status" value="1"/>
</dbReference>
<dbReference type="GO" id="GO:0055052">
    <property type="term" value="C:ATP-binding cassette (ABC) transporter complex, substrate-binding subunit-containing"/>
    <property type="evidence" value="ECO:0007669"/>
    <property type="project" value="TreeGrafter"/>
</dbReference>
<dbReference type="Gene3D" id="3.40.190.10">
    <property type="entry name" value="Periplasmic binding protein-like II"/>
    <property type="match status" value="1"/>
</dbReference>